<feature type="compositionally biased region" description="Polar residues" evidence="1">
    <location>
        <begin position="43"/>
        <end position="54"/>
    </location>
</feature>
<keyword evidence="3" id="KW-1185">Reference proteome</keyword>
<evidence type="ECO:0000313" key="2">
    <source>
        <dbReference type="EMBL" id="CAJ0951398.1"/>
    </source>
</evidence>
<feature type="compositionally biased region" description="Polar residues" evidence="1">
    <location>
        <begin position="126"/>
        <end position="139"/>
    </location>
</feature>
<dbReference type="PANTHER" id="PTHR13020:SF28">
    <property type="entry name" value="TRINUCLEOTIDE REPEAT-CONTAINING GENE 6A PROTEIN"/>
    <property type="match status" value="1"/>
</dbReference>
<proteinExistence type="predicted"/>
<feature type="compositionally biased region" description="Polar residues" evidence="1">
    <location>
        <begin position="514"/>
        <end position="535"/>
    </location>
</feature>
<feature type="region of interest" description="Disordered" evidence="1">
    <location>
        <begin position="98"/>
        <end position="142"/>
    </location>
</feature>
<protein>
    <submittedName>
        <fullName evidence="2">Uncharacterized protein</fullName>
    </submittedName>
</protein>
<feature type="region of interest" description="Disordered" evidence="1">
    <location>
        <begin position="651"/>
        <end position="671"/>
    </location>
</feature>
<reference evidence="2" key="1">
    <citation type="submission" date="2023-07" db="EMBL/GenBank/DDBJ databases">
        <authorList>
            <person name="Stuckert A."/>
        </authorList>
    </citation>
    <scope>NUCLEOTIDE SEQUENCE</scope>
</reference>
<feature type="compositionally biased region" description="Polar residues" evidence="1">
    <location>
        <begin position="580"/>
        <end position="598"/>
    </location>
</feature>
<feature type="region of interest" description="Disordered" evidence="1">
    <location>
        <begin position="43"/>
        <end position="78"/>
    </location>
</feature>
<dbReference type="InterPro" id="IPR052068">
    <property type="entry name" value="GW182_domain"/>
</dbReference>
<dbReference type="EMBL" id="CAUEEQ010033162">
    <property type="protein sequence ID" value="CAJ0951398.1"/>
    <property type="molecule type" value="Genomic_DNA"/>
</dbReference>
<feature type="region of interest" description="Disordered" evidence="1">
    <location>
        <begin position="506"/>
        <end position="546"/>
    </location>
</feature>
<organism evidence="2 3">
    <name type="scientific">Ranitomeya imitator</name>
    <name type="common">mimic poison frog</name>
    <dbReference type="NCBI Taxonomy" id="111125"/>
    <lineage>
        <taxon>Eukaryota</taxon>
        <taxon>Metazoa</taxon>
        <taxon>Chordata</taxon>
        <taxon>Craniata</taxon>
        <taxon>Vertebrata</taxon>
        <taxon>Euteleostomi</taxon>
        <taxon>Amphibia</taxon>
        <taxon>Batrachia</taxon>
        <taxon>Anura</taxon>
        <taxon>Neobatrachia</taxon>
        <taxon>Hyloidea</taxon>
        <taxon>Dendrobatidae</taxon>
        <taxon>Dendrobatinae</taxon>
        <taxon>Ranitomeya</taxon>
    </lineage>
</organism>
<feature type="compositionally biased region" description="Polar residues" evidence="1">
    <location>
        <begin position="287"/>
        <end position="328"/>
    </location>
</feature>
<evidence type="ECO:0000313" key="3">
    <source>
        <dbReference type="Proteomes" id="UP001176940"/>
    </source>
</evidence>
<accession>A0ABN9LXN2</accession>
<feature type="region of interest" description="Disordered" evidence="1">
    <location>
        <begin position="286"/>
        <end position="328"/>
    </location>
</feature>
<dbReference type="Proteomes" id="UP001176940">
    <property type="component" value="Unassembled WGS sequence"/>
</dbReference>
<evidence type="ECO:0000256" key="1">
    <source>
        <dbReference type="SAM" id="MobiDB-lite"/>
    </source>
</evidence>
<dbReference type="PANTHER" id="PTHR13020">
    <property type="entry name" value="TRINUCLEOTIDE REPEAT-CONTAINING GENE 6"/>
    <property type="match status" value="1"/>
</dbReference>
<comment type="caution">
    <text evidence="2">The sequence shown here is derived from an EMBL/GenBank/DDBJ whole genome shotgun (WGS) entry which is preliminary data.</text>
</comment>
<feature type="region of interest" description="Disordered" evidence="1">
    <location>
        <begin position="580"/>
        <end position="600"/>
    </location>
</feature>
<name>A0ABN9LXN2_9NEOB</name>
<feature type="compositionally biased region" description="Basic and acidic residues" evidence="1">
    <location>
        <begin position="58"/>
        <end position="73"/>
    </location>
</feature>
<gene>
    <name evidence="2" type="ORF">RIMI_LOCUS13431267</name>
</gene>
<sequence>MAQFILTYVVNLCKVPEQILSQPQPVNGNSGISTVTSIQNNANQPTAVSAQQPASRYPAREVPPRFRHQEQKPLVKRGQHIPGIAASLGLATKVLNQESASEEHASDGNQTDINHGSLGSHYESSHWGSVSSNGDTGTSWDKVIVDGTDKEAWPSIAESGPDAEPECMDIDSTTNSGPEKSHLAPFGDAVGEMDTIRNGIGHSSQSKLLVGSNSNNAGNGSINGPWGVTHGGPMISTCQDGADSKSDSRHNRMNAWGAVNSSMNGVVNPSTLSMNGNHGAWPVLDSNGHTTHKGSNNSGTNVPSSTIGQVSNNRSINPKVGSSNPGSWGCNIQENGDCELNGTRKASYSGQPQNLNTEMTGPNNTTNFMTSSLPNSAGLLQTHELSQSTGHGAWSAGTMNHSPLHTPSVTNGTSIPHLSNGEETNGAPYGTTWGASGSNYSGDKSSVPKGQANGDTVNATIMQPGMNGPNGPNYKINGNNGGLWESGTVNSQNMHWGSENVETNGGNHRGWGNPAQNTGTNIANGDWNKPNNQHSNEGENSENGRKGSITWKSVEEENKGQNNPTGSRGNEVNIIWAKSSGTGESEGSVDSTGCQSEQVDGLQPVDRRKVDQQMLLQSIVNRGDLDPRVLCNTGWGQTPIRQNTAWKIEAASPQGDRKTDNGTEAWGTSVPKRLLTQGDGWRNPTLIAMIPHQYLGGEIQSLLQGGVMPKAQQAKGIGGINLLLLLERSRAINHGGTVKRTNPLGTMHKRSNKVVVGKLMVGEKIPKITIGAQLSLQSLVLAVTATNLALGGGIQDPTHGLAAVPITVPVGLKPLKQTGAKDGPKW</sequence>